<keyword evidence="2" id="KW-1185">Reference proteome</keyword>
<gene>
    <name evidence="1" type="ordered locus">Pyrfu_1619</name>
</gene>
<evidence type="ECO:0000313" key="1">
    <source>
        <dbReference type="EMBL" id="AEM39476.1"/>
    </source>
</evidence>
<dbReference type="HOGENOM" id="CLU_2230478_0_0_2"/>
<protein>
    <submittedName>
        <fullName evidence="1">Uncharacterized protein</fullName>
    </submittedName>
</protein>
<sequence>MLAREGKRVVLVGGRVGRVFSNNGELVILPLGELKRRLLINFLVSVSSGVDRIVVDCESLSYTPVGEAILVYKWLVDSLEVHVVGECVDESLANLGLKPLDRLPC</sequence>
<reference evidence="1 2" key="1">
    <citation type="journal article" date="2011" name="Stand. Genomic Sci.">
        <title>Complete genome sequence of the hyperthermophilic chemolithoautotroph Pyrolobus fumarii type strain (1A).</title>
        <authorList>
            <person name="Anderson I."/>
            <person name="Goker M."/>
            <person name="Nolan M."/>
            <person name="Lucas S."/>
            <person name="Hammon N."/>
            <person name="Deshpande S."/>
            <person name="Cheng J.F."/>
            <person name="Tapia R."/>
            <person name="Han C."/>
            <person name="Goodwin L."/>
            <person name="Pitluck S."/>
            <person name="Huntemann M."/>
            <person name="Liolios K."/>
            <person name="Ivanova N."/>
            <person name="Pagani I."/>
            <person name="Mavromatis K."/>
            <person name="Ovchinikova G."/>
            <person name="Pati A."/>
            <person name="Chen A."/>
            <person name="Palaniappan K."/>
            <person name="Land M."/>
            <person name="Hauser L."/>
            <person name="Brambilla E.M."/>
            <person name="Huber H."/>
            <person name="Yasawong M."/>
            <person name="Rohde M."/>
            <person name="Spring S."/>
            <person name="Abt B."/>
            <person name="Sikorski J."/>
            <person name="Wirth R."/>
            <person name="Detter J.C."/>
            <person name="Woyke T."/>
            <person name="Bristow J."/>
            <person name="Eisen J.A."/>
            <person name="Markowitz V."/>
            <person name="Hugenholtz P."/>
            <person name="Kyrpides N.C."/>
            <person name="Klenk H.P."/>
            <person name="Lapidus A."/>
        </authorList>
    </citation>
    <scope>NUCLEOTIDE SEQUENCE [LARGE SCALE GENOMIC DNA]</scope>
    <source>
        <strain evidence="2">DSM 11204 / 1A</strain>
    </source>
</reference>
<dbReference type="Proteomes" id="UP000001037">
    <property type="component" value="Chromosome"/>
</dbReference>
<dbReference type="AlphaFoldDB" id="G0ECA6"/>
<dbReference type="KEGG" id="pfm:Pyrfu_1619"/>
<accession>G0ECA6</accession>
<dbReference type="EMBL" id="CP002838">
    <property type="protein sequence ID" value="AEM39476.1"/>
    <property type="molecule type" value="Genomic_DNA"/>
</dbReference>
<evidence type="ECO:0000313" key="2">
    <source>
        <dbReference type="Proteomes" id="UP000001037"/>
    </source>
</evidence>
<organism evidence="1 2">
    <name type="scientific">Pyrolobus fumarii (strain DSM 11204 / 1A)</name>
    <dbReference type="NCBI Taxonomy" id="694429"/>
    <lineage>
        <taxon>Archaea</taxon>
        <taxon>Thermoproteota</taxon>
        <taxon>Thermoprotei</taxon>
        <taxon>Desulfurococcales</taxon>
        <taxon>Pyrodictiaceae</taxon>
        <taxon>Pyrolobus</taxon>
    </lineage>
</organism>
<dbReference type="InParanoid" id="G0ECA6"/>
<proteinExistence type="predicted"/>
<name>G0ECA6_PYRF1</name>